<evidence type="ECO:0000313" key="1">
    <source>
        <dbReference type="EMBL" id="OYD07529.1"/>
    </source>
</evidence>
<dbReference type="AlphaFoldDB" id="A0A235B6C5"/>
<dbReference type="Proteomes" id="UP000215459">
    <property type="component" value="Unassembled WGS sequence"/>
</dbReference>
<gene>
    <name evidence="1" type="ORF">CHM34_11585</name>
</gene>
<name>A0A235B6C5_9BACL</name>
<keyword evidence="2" id="KW-1185">Reference proteome</keyword>
<proteinExistence type="predicted"/>
<accession>A0A235B6C5</accession>
<reference evidence="1 2" key="1">
    <citation type="submission" date="2017-07" db="EMBL/GenBank/DDBJ databases">
        <title>The genome sequence of Paludifilum halophilum highlights mechanisms for microbial adaptation to high salt environemnts.</title>
        <authorList>
            <person name="Belbahri L."/>
        </authorList>
    </citation>
    <scope>NUCLEOTIDE SEQUENCE [LARGE SCALE GENOMIC DNA]</scope>
    <source>
        <strain evidence="1 2">DSM 102817</strain>
    </source>
</reference>
<comment type="caution">
    <text evidence="1">The sequence shown here is derived from an EMBL/GenBank/DDBJ whole genome shotgun (WGS) entry which is preliminary data.</text>
</comment>
<dbReference type="EMBL" id="NOWF01000006">
    <property type="protein sequence ID" value="OYD07529.1"/>
    <property type="molecule type" value="Genomic_DNA"/>
</dbReference>
<sequence>MLDFYMAKQKHKSFGIGPSVDGKRGLPYTNKGCFAGLESVNAKTVNGFFEKEEVAKGFVHGKIERTYDRFLLQGLQSLKE</sequence>
<protein>
    <submittedName>
        <fullName evidence="1">Uncharacterized protein</fullName>
    </submittedName>
</protein>
<organism evidence="1 2">
    <name type="scientific">Paludifilum halophilum</name>
    <dbReference type="NCBI Taxonomy" id="1642702"/>
    <lineage>
        <taxon>Bacteria</taxon>
        <taxon>Bacillati</taxon>
        <taxon>Bacillota</taxon>
        <taxon>Bacilli</taxon>
        <taxon>Bacillales</taxon>
        <taxon>Thermoactinomycetaceae</taxon>
        <taxon>Paludifilum</taxon>
    </lineage>
</organism>
<evidence type="ECO:0000313" key="2">
    <source>
        <dbReference type="Proteomes" id="UP000215459"/>
    </source>
</evidence>